<dbReference type="Proteomes" id="UP000290797">
    <property type="component" value="Segment"/>
</dbReference>
<feature type="compositionally biased region" description="Pro residues" evidence="11">
    <location>
        <begin position="375"/>
        <end position="384"/>
    </location>
</feature>
<comment type="subcellular location">
    <molecule>Assembly protein</molecule>
    <subcellularLocation>
        <location evidence="9">Host nucleus</location>
    </subcellularLocation>
</comment>
<keyword evidence="7 9" id="KW-0118">Viral capsid assembly</keyword>
<evidence type="ECO:0000256" key="1">
    <source>
        <dbReference type="ARBA" id="ARBA00022553"/>
    </source>
</evidence>
<feature type="compositionally biased region" description="Low complexity" evidence="11">
    <location>
        <begin position="347"/>
        <end position="358"/>
    </location>
</feature>
<evidence type="ECO:0000256" key="4">
    <source>
        <dbReference type="ARBA" id="ARBA00022670"/>
    </source>
</evidence>
<evidence type="ECO:0000256" key="3">
    <source>
        <dbReference type="ARBA" id="ARBA00022612"/>
    </source>
</evidence>
<proteinExistence type="inferred from homology"/>
<comment type="PTM">
    <text evidence="9">Capsid scaffolding protein: Capsid scaffolding protein is cleaved by assemblin after formation of the spherical procapsid. As a result, the capsid obtains its mature, icosahedral shape. Cleavages occur at two or more sites: release (R-site) and maturation (M-site).</text>
</comment>
<comment type="caution">
    <text evidence="9">Lacks conserved residue(s) required for the propagation of feature annotation.</text>
</comment>
<evidence type="ECO:0000256" key="8">
    <source>
        <dbReference type="ARBA" id="ARBA00023200"/>
    </source>
</evidence>
<evidence type="ECO:0000313" key="13">
    <source>
        <dbReference type="Proteomes" id="UP000290797"/>
    </source>
</evidence>
<feature type="site" description="Cleavage; by assemblin; Release site" evidence="9">
    <location>
        <begin position="300"/>
        <end position="301"/>
    </location>
</feature>
<protein>
    <recommendedName>
        <fullName evidence="9">Capsid scaffolding protein</fullName>
    </recommendedName>
    <alternativeName>
        <fullName evidence="9">Protease precursor</fullName>
        <shortName evidence="9">pPR</shortName>
    </alternativeName>
    <component>
        <recommendedName>
            <fullName evidence="9">Assemblin</fullName>
            <ecNumber evidence="9">3.4.21.97</ecNumber>
        </recommendedName>
        <alternativeName>
            <fullName evidence="9">Protease</fullName>
            <shortName evidence="9">Pr</shortName>
        </alternativeName>
    </component>
    <component>
        <recommendedName>
            <fullName evidence="9">Assembly protein</fullName>
            <shortName evidence="9">AP</shortName>
        </recommendedName>
        <alternativeName>
            <fullName evidence="9">Capsid assembly protein</fullName>
        </alternativeName>
    </component>
</protein>
<comment type="catalytic activity">
    <reaction evidence="9">
        <text>Cleaves -Ala-|-Ser- and -Ala-|-Ala- bonds in the scaffold protein.</text>
        <dbReference type="EC" id="3.4.21.97"/>
    </reaction>
</comment>
<comment type="subcellular location">
    <molecule>Capsid scaffolding protein</molecule>
    <subcellularLocation>
        <location evidence="9">Host cytoplasm</location>
    </subcellularLocation>
</comment>
<organism evidence="12">
    <name type="scientific">vespertilionid gammaherpesvirus 3</name>
    <dbReference type="NCBI Taxonomy" id="2846598"/>
    <lineage>
        <taxon>Viruses</taxon>
        <taxon>Duplodnaviria</taxon>
        <taxon>Heunggongvirae</taxon>
        <taxon>Peploviricota</taxon>
        <taxon>Herviviricetes</taxon>
        <taxon>Herpesvirales</taxon>
        <taxon>Orthoherpesviridae</taxon>
        <taxon>Gammaherpesvirinae</taxon>
        <taxon>Patagivirus</taxon>
        <taxon>Patagivirus vespertilionidgamma3</taxon>
    </lineage>
</organism>
<evidence type="ECO:0000256" key="6">
    <source>
        <dbReference type="ARBA" id="ARBA00022825"/>
    </source>
</evidence>
<comment type="subunit">
    <molecule>Capsid scaffolding protein</molecule>
    <text evidence="9">Homomultimer. Interacts with major capsid protein.</text>
</comment>
<feature type="compositionally biased region" description="Basic and acidic residues" evidence="11">
    <location>
        <begin position="616"/>
        <end position="625"/>
    </location>
</feature>
<dbReference type="GO" id="GO:0039708">
    <property type="term" value="P:nuclear capsid assembly"/>
    <property type="evidence" value="ECO:0007669"/>
    <property type="project" value="UniProtKB-ARBA"/>
</dbReference>
<feature type="compositionally biased region" description="Low complexity" evidence="11">
    <location>
        <begin position="656"/>
        <end position="665"/>
    </location>
</feature>
<feature type="region of interest" description="Interaction with major capsid protein" evidence="9">
    <location>
        <begin position="735"/>
        <end position="755"/>
    </location>
</feature>
<evidence type="ECO:0000256" key="11">
    <source>
        <dbReference type="SAM" id="MobiDB-lite"/>
    </source>
</evidence>
<keyword evidence="13" id="KW-1185">Reference proteome</keyword>
<comment type="subcellular location">
    <molecule>Assemblin</molecule>
    <subcellularLocation>
        <location evidence="9">Host nucleus</location>
    </subcellularLocation>
</comment>
<dbReference type="Pfam" id="PF00716">
    <property type="entry name" value="Peptidase_S21"/>
    <property type="match status" value="2"/>
</dbReference>
<comment type="function">
    <text evidence="9">Assembly protein: Plays a major role in capsid assembly. Acts as a scaffold protein by binding major capsid protein. Multimerizes in the nucleus such as major capsid protein forms the icosahedral T=16 capsid. Cleaved by assemblin after capsid completion. The cleavages products are evicted from the capsid before or during DNA packaging.</text>
</comment>
<feature type="chain" id="PRO_5023531237" description="Assemblin" evidence="9">
    <location>
        <begin position="1"/>
        <end position="300"/>
    </location>
</feature>
<dbReference type="OrthoDB" id="9131at10239"/>
<sequence length="755" mass="80832">MSASRPGLIGRPRATCRPSGIRVSAREVSEMGGCDMAPKKPAAPVYVGGFVDVVRLPKTERELYLDADVVAKFLPLERPIPLTVEHAPGASVGWVLGLHQVKHGLFCIGAVTSRKFLTLLDRLFSSSSVAQMAPRDGGLPREPRLEMLHTWLPELSLASAHPSALAAAAEAGAASAAGALADTGAEAAAAAATDPLPRGAAFEHVSLCALGRRRGTVAVYGPDVEWVLSKFTSMSHEERRRLGEASMCVDLEALEEPDFSVEPEELMAKAIDAGFISCRLDLLKTDRGVAAVQRPTYLKASARPAPPPGDSLPSAPSQKRPMAEDAISVPKATFMAMLQSNLDAASRQQQQQQRQPQQQLPPPQQFPQLAMTPPQQQPLYPPQQQPLFAHPPHAAGAIQGHSLTGAMADCGVGGGYFGQYAPAYHLYPGAAATTAPAAVYGMPITLGRAATPFVGPAPVTPAAYTFPATEGYGYVGSGGAYSPTQFPSRPGKRKRDGDAPEESGPFFPGEESNYRKDLMSMSRNIADIQNELRSLRQLTSEQQQLAWRQPPWQQQQMPTMPQQMQLPQPHQQVQFQPYVQPRQAQQPAPGGMAGAPPSQTAAAASGPWLQQMQPQRTREDWEFRILDPPPESYATPFVGLLPAGTSYHPQPPQQQPLPRVLQPQQQPQPPPQTPQPPRPPEPTEQPMESGDVTGAAGTEKPAADPACQNAPAPSQGPGGPQKTGGKASTVEASGNKSSRKSHLQKLFCDEMLNRN</sequence>
<evidence type="ECO:0000256" key="9">
    <source>
        <dbReference type="HAMAP-Rule" id="MF_04008"/>
    </source>
</evidence>
<evidence type="ECO:0000256" key="7">
    <source>
        <dbReference type="ARBA" id="ARBA00022950"/>
    </source>
</evidence>
<evidence type="ECO:0000256" key="10">
    <source>
        <dbReference type="SAM" id="Coils"/>
    </source>
</evidence>
<accession>A0A2D0ZPH4</accession>
<keyword evidence="1 9" id="KW-0597">Phosphoprotein</keyword>
<evidence type="ECO:0000256" key="5">
    <source>
        <dbReference type="ARBA" id="ARBA00022801"/>
    </source>
</evidence>
<feature type="active site" description="Charge relay system" evidence="9">
    <location>
        <position position="86"/>
    </location>
</feature>
<keyword evidence="4 9" id="KW-0645">Protease</keyword>
<feature type="region of interest" description="Disordered" evidence="11">
    <location>
        <begin position="299"/>
        <end position="324"/>
    </location>
</feature>
<dbReference type="GO" id="GO:0042025">
    <property type="term" value="C:host cell nucleus"/>
    <property type="evidence" value="ECO:0007669"/>
    <property type="project" value="UniProtKB-SubCell"/>
</dbReference>
<keyword evidence="6 9" id="KW-0720">Serine protease</keyword>
<feature type="coiled-coil region" evidence="10">
    <location>
        <begin position="518"/>
        <end position="545"/>
    </location>
</feature>
<keyword evidence="10" id="KW-0175">Coiled coil</keyword>
<dbReference type="GO" id="GO:0006508">
    <property type="term" value="P:proteolysis"/>
    <property type="evidence" value="ECO:0007669"/>
    <property type="project" value="UniProtKB-KW"/>
</dbReference>
<feature type="compositionally biased region" description="Low complexity" evidence="11">
    <location>
        <begin position="502"/>
        <end position="511"/>
    </location>
</feature>
<comment type="similarity">
    <text evidence="9">Belongs to the herpesviridae capsid scaffolding protein family.</text>
</comment>
<comment type="subunit">
    <molecule>Assemblin</molecule>
    <text evidence="9">Exists in a monomer-dimer equilibrium with the dimer being the active species.</text>
</comment>
<feature type="chain" id="PRO_5023531238" description="Assembly protein" evidence="9">
    <location>
        <begin position="301"/>
        <end position="755"/>
    </location>
</feature>
<dbReference type="PRINTS" id="PR00236">
    <property type="entry name" value="HSVCAPSIDP40"/>
</dbReference>
<comment type="subunit">
    <molecule>Assembly protein</molecule>
    <text evidence="9">Homomultimer. Interacts with major capsid protein.</text>
</comment>
<keyword evidence="8 9" id="KW-1035">Host cytoplasm</keyword>
<dbReference type="Gene3D" id="3.20.16.10">
    <property type="entry name" value="Herpesvirus/Caudovirus protease domain"/>
    <property type="match status" value="1"/>
</dbReference>
<comment type="function">
    <text evidence="9">Assemblin: Protease that plays an essential role in virion assembly within the nucleus. Catalyzes the cleavage of the assembly protein after formation of the spherical procapsid. By that cleavage, the capsid matures and gains its icosahedral shape. The cleavage sites seem to include -Ala-Ser-, -Ala-Ala-, as well as Ala-Thr bonds. Assemblin and cleavages products are evicted from the capsid before or during DNA packaging.</text>
</comment>
<feature type="active site" description="Charge relay system" evidence="9">
    <location>
        <position position="156"/>
    </location>
</feature>
<dbReference type="InterPro" id="IPR035443">
    <property type="entry name" value="Herpes_virus_sf"/>
</dbReference>
<feature type="chain" id="PRO_5023531239" description="Capsid scaffolding protein" evidence="9">
    <location>
        <begin position="1"/>
        <end position="755"/>
    </location>
</feature>
<feature type="compositionally biased region" description="Low complexity" evidence="11">
    <location>
        <begin position="580"/>
        <end position="607"/>
    </location>
</feature>
<keyword evidence="2 9" id="KW-1048">Host nucleus</keyword>
<keyword evidence="5 9" id="KW-0378">Hydrolase</keyword>
<reference evidence="12" key="1">
    <citation type="journal article" date="2018" name="Virology">
        <title>Isolation, characterization and prevalence of a novel Gammaherpesvirus in Eptesicus fuscus, the North American big brown bat.</title>
        <authorList>
            <person name="Subudhi S."/>
            <person name="Rapin N."/>
            <person name="Dorville N."/>
            <person name="Hill J.E."/>
            <person name="Town J."/>
            <person name="Willis C.K."/>
            <person name="Bollinger T.K."/>
            <person name="Misra V."/>
        </authorList>
    </citation>
    <scope>NUCLEOTIDE SEQUENCE</scope>
</reference>
<feature type="region of interest" description="Disordered" evidence="11">
    <location>
        <begin position="580"/>
        <end position="755"/>
    </location>
</feature>
<dbReference type="InterPro" id="IPR001847">
    <property type="entry name" value="Peptidase_S21"/>
</dbReference>
<dbReference type="GO" id="GO:0004252">
    <property type="term" value="F:serine-type endopeptidase activity"/>
    <property type="evidence" value="ECO:0007669"/>
    <property type="project" value="UniProtKB-UniRule"/>
</dbReference>
<feature type="active site" description="Charge relay system" evidence="9">
    <location>
        <position position="204"/>
    </location>
</feature>
<dbReference type="EMBL" id="MF385016">
    <property type="protein sequence ID" value="ATA58246.1"/>
    <property type="molecule type" value="Genomic_DNA"/>
</dbReference>
<dbReference type="GO" id="GO:0030430">
    <property type="term" value="C:host cell cytoplasm"/>
    <property type="evidence" value="ECO:0007669"/>
    <property type="project" value="UniProtKB-SubCell"/>
</dbReference>
<name>A0A2D0ZPH4_9GAMA</name>
<dbReference type="EC" id="3.4.21.97" evidence="9"/>
<feature type="compositionally biased region" description="Pro residues" evidence="11">
    <location>
        <begin position="666"/>
        <end position="683"/>
    </location>
</feature>
<dbReference type="SUPFAM" id="SSF50789">
    <property type="entry name" value="Herpes virus serine proteinase, assemblin"/>
    <property type="match status" value="1"/>
</dbReference>
<feature type="region of interest" description="Disordered" evidence="11">
    <location>
        <begin position="481"/>
        <end position="513"/>
    </location>
</feature>
<keyword evidence="3 9" id="KW-1188">Viral release from host cell</keyword>
<feature type="region of interest" description="Disordered" evidence="11">
    <location>
        <begin position="343"/>
        <end position="395"/>
    </location>
</feature>
<evidence type="ECO:0000256" key="2">
    <source>
        <dbReference type="ARBA" id="ARBA00022562"/>
    </source>
</evidence>
<dbReference type="GO" id="GO:0042802">
    <property type="term" value="F:identical protein binding"/>
    <property type="evidence" value="ECO:0007669"/>
    <property type="project" value="UniProtKB-UniRule"/>
</dbReference>
<evidence type="ECO:0000313" key="12">
    <source>
        <dbReference type="EMBL" id="ATA58246.1"/>
    </source>
</evidence>
<dbReference type="GO" id="GO:0019076">
    <property type="term" value="P:viral release from host cell"/>
    <property type="evidence" value="ECO:0007669"/>
    <property type="project" value="UniProtKB-UniRule"/>
</dbReference>
<dbReference type="HAMAP" id="MF_04008">
    <property type="entry name" value="HSV_SCAF"/>
    <property type="match status" value="1"/>
</dbReference>
<comment type="function">
    <text evidence="9">Capsid scaffolding protein: Acts as a scaffold protein by binding major capsid protein in the cytoplasm, inducing the nuclear localization of both proteins. Multimerizes in the nucleus such as major capsid protein forms the icosahedral T=16 capsid. Autocatalytic cleavage releases the assembly protein, and subsequently abolishes interaction with major capsid protein. Cleavages products are evicted from the capsid before or during DNA packaging.</text>
</comment>
<comment type="domain">
    <text evidence="9">Region of interaction between pPR and pAP is called Amino conserved domain (ACD). The region of interaction with major capsid protein is called carboxyl conserved domain (CCD).</text>
</comment>